<organism evidence="4 5">
    <name type="scientific">Durusdinium trenchii</name>
    <dbReference type="NCBI Taxonomy" id="1381693"/>
    <lineage>
        <taxon>Eukaryota</taxon>
        <taxon>Sar</taxon>
        <taxon>Alveolata</taxon>
        <taxon>Dinophyceae</taxon>
        <taxon>Suessiales</taxon>
        <taxon>Symbiodiniaceae</taxon>
        <taxon>Durusdinium</taxon>
    </lineage>
</organism>
<dbReference type="InterPro" id="IPR006843">
    <property type="entry name" value="PAP/fibrillin_dom"/>
</dbReference>
<gene>
    <name evidence="4" type="ORF">CCMP2556_LOCUS11767</name>
</gene>
<dbReference type="Pfam" id="PF07082">
    <property type="entry name" value="DUF1350"/>
    <property type="match status" value="1"/>
</dbReference>
<sequence>MEVGPWQSQARASHTCPHVIVQRQKCQKKRLTLTNYIPSIVPFGVTVARKKHVRKRALGCRNCGAECQGEASPGWRDSDNCEIFVPMFVPKRCIHFLGGAFVSASPRLFYQRFLEELAEQCEAIVVATPYQLSFDYDLMAASATNKFVSVSSQFGCLPVVAVGHSCGALLHSLRASTGTYEACVLMSFNNKPISDAIPVPLPDATDAPASLRELLRNNIEAVLADDNVEEGLQTARAVFAGSNGSGADLAKAAPVVSQFGPLLGSVIAGKKEFSISREEIFSRLSAKFPVRTLVIQFANDFTDDSNKLTSCIQQAGSEVQLLRFPGGHTSPLDGPIGGSRQGQLSARIAAFVNEEGLPGPRNAQERICELRDQFLRLSAGYNRGFAPMPFGQKAAITECIEELEALKPDINQGAIGNGGECDVMSKLIGKWRLVWATSPDVLLLTSLPLAECGEIRQDIQRSQAGDQLEVINIVELSPKGASLLGAALPEVARALAVVSKVRASGDFEDSLLTLQLAGAELETMAGSPLQLPPIPVPGQLRTTSTSVRRRLHQASNKELVHFARPIQDEVYTILHASPTSFRRQKEGHKMEPF</sequence>
<protein>
    <recommendedName>
        <fullName evidence="3">Plastid lipid-associated protein/fibrillin conserved domain-containing protein</fullName>
    </recommendedName>
</protein>
<proteinExistence type="predicted"/>
<dbReference type="PANTHER" id="PTHR34127:SF1">
    <property type="entry name" value="OS04G0405600 PROTEIN"/>
    <property type="match status" value="1"/>
</dbReference>
<accession>A0ABP0JJM3</accession>
<keyword evidence="5" id="KW-1185">Reference proteome</keyword>
<dbReference type="Gene3D" id="3.40.50.1820">
    <property type="entry name" value="alpha/beta hydrolase"/>
    <property type="match status" value="1"/>
</dbReference>
<reference evidence="4 5" key="1">
    <citation type="submission" date="2024-02" db="EMBL/GenBank/DDBJ databases">
        <authorList>
            <person name="Chen Y."/>
            <person name="Shah S."/>
            <person name="Dougan E. K."/>
            <person name="Thang M."/>
            <person name="Chan C."/>
        </authorList>
    </citation>
    <scope>NUCLEOTIDE SEQUENCE [LARGE SCALE GENOMIC DNA]</scope>
</reference>
<dbReference type="EMBL" id="CAXAMN010005570">
    <property type="protein sequence ID" value="CAK9014605.1"/>
    <property type="molecule type" value="Genomic_DNA"/>
</dbReference>
<comment type="caution">
    <text evidence="4">The sequence shown here is derived from an EMBL/GenBank/DDBJ whole genome shotgun (WGS) entry which is preliminary data.</text>
</comment>
<comment type="subcellular location">
    <subcellularLocation>
        <location evidence="1">Plastid</location>
    </subcellularLocation>
</comment>
<dbReference type="SUPFAM" id="SSF53474">
    <property type="entry name" value="alpha/beta-Hydrolases"/>
    <property type="match status" value="1"/>
</dbReference>
<dbReference type="InterPro" id="IPR029058">
    <property type="entry name" value="AB_hydrolase_fold"/>
</dbReference>
<evidence type="ECO:0000313" key="5">
    <source>
        <dbReference type="Proteomes" id="UP001642484"/>
    </source>
</evidence>
<dbReference type="Pfam" id="PF04755">
    <property type="entry name" value="PAP_fibrillin"/>
    <property type="match status" value="1"/>
</dbReference>
<dbReference type="PANTHER" id="PTHR34127">
    <property type="entry name" value="OS04G0405600 PROTEIN"/>
    <property type="match status" value="1"/>
</dbReference>
<evidence type="ECO:0000313" key="4">
    <source>
        <dbReference type="EMBL" id="CAK9014605.1"/>
    </source>
</evidence>
<name>A0ABP0JJM3_9DINO</name>
<dbReference type="Proteomes" id="UP001642484">
    <property type="component" value="Unassembled WGS sequence"/>
</dbReference>
<evidence type="ECO:0000256" key="1">
    <source>
        <dbReference type="ARBA" id="ARBA00004474"/>
    </source>
</evidence>
<evidence type="ECO:0000256" key="2">
    <source>
        <dbReference type="ARBA" id="ARBA00022640"/>
    </source>
</evidence>
<dbReference type="InterPro" id="IPR010765">
    <property type="entry name" value="DUF1350"/>
</dbReference>
<keyword evidence="2" id="KW-0934">Plastid</keyword>
<feature type="domain" description="Plastid lipid-associated protein/fibrillin conserved" evidence="3">
    <location>
        <begin position="371"/>
        <end position="534"/>
    </location>
</feature>
<evidence type="ECO:0000259" key="3">
    <source>
        <dbReference type="Pfam" id="PF04755"/>
    </source>
</evidence>